<name>A0A0P1B2K1_PLAHL</name>
<dbReference type="Proteomes" id="UP000054928">
    <property type="component" value="Unassembled WGS sequence"/>
</dbReference>
<protein>
    <submittedName>
        <fullName evidence="1">Uncharacterized protein</fullName>
    </submittedName>
</protein>
<dbReference type="GeneID" id="36401818"/>
<evidence type="ECO:0000313" key="1">
    <source>
        <dbReference type="EMBL" id="CEG48973.1"/>
    </source>
</evidence>
<keyword evidence="2" id="KW-1185">Reference proteome</keyword>
<dbReference type="AlphaFoldDB" id="A0A0P1B2K1"/>
<accession>A0A0P1B2K1</accession>
<reference evidence="2" key="1">
    <citation type="submission" date="2014-09" db="EMBL/GenBank/DDBJ databases">
        <authorList>
            <person name="Sharma Rahul"/>
            <person name="Thines Marco"/>
        </authorList>
    </citation>
    <scope>NUCLEOTIDE SEQUENCE [LARGE SCALE GENOMIC DNA]</scope>
</reference>
<sequence>MSGMPQGNRLRATTEKADVEDLSSVGSALGYCLFVEQLGACMLTGYYQYLEQ</sequence>
<proteinExistence type="predicted"/>
<organism evidence="1 2">
    <name type="scientific">Plasmopara halstedii</name>
    <name type="common">Downy mildew of sunflower</name>
    <dbReference type="NCBI Taxonomy" id="4781"/>
    <lineage>
        <taxon>Eukaryota</taxon>
        <taxon>Sar</taxon>
        <taxon>Stramenopiles</taxon>
        <taxon>Oomycota</taxon>
        <taxon>Peronosporomycetes</taxon>
        <taxon>Peronosporales</taxon>
        <taxon>Peronosporaceae</taxon>
        <taxon>Plasmopara</taxon>
    </lineage>
</organism>
<evidence type="ECO:0000313" key="2">
    <source>
        <dbReference type="Proteomes" id="UP000054928"/>
    </source>
</evidence>
<dbReference type="RefSeq" id="XP_024585342.1">
    <property type="nucleotide sequence ID" value="XM_024720109.1"/>
</dbReference>
<dbReference type="EMBL" id="CCYD01003042">
    <property type="protein sequence ID" value="CEG48973.1"/>
    <property type="molecule type" value="Genomic_DNA"/>
</dbReference>